<organism evidence="2 3">
    <name type="scientific">Chitinophaga nivalis</name>
    <dbReference type="NCBI Taxonomy" id="2991709"/>
    <lineage>
        <taxon>Bacteria</taxon>
        <taxon>Pseudomonadati</taxon>
        <taxon>Bacteroidota</taxon>
        <taxon>Chitinophagia</taxon>
        <taxon>Chitinophagales</taxon>
        <taxon>Chitinophagaceae</taxon>
        <taxon>Chitinophaga</taxon>
    </lineage>
</organism>
<dbReference type="Proteomes" id="UP001207742">
    <property type="component" value="Unassembled WGS sequence"/>
</dbReference>
<gene>
    <name evidence="2" type="ORF">OL497_19315</name>
</gene>
<protein>
    <recommendedName>
        <fullName evidence="4">YD repeat-containing protein</fullName>
    </recommendedName>
</protein>
<evidence type="ECO:0000313" key="3">
    <source>
        <dbReference type="Proteomes" id="UP001207742"/>
    </source>
</evidence>
<accession>A0ABT3IQ32</accession>
<evidence type="ECO:0000256" key="1">
    <source>
        <dbReference type="SAM" id="SignalP"/>
    </source>
</evidence>
<keyword evidence="1" id="KW-0732">Signal</keyword>
<comment type="caution">
    <text evidence="2">The sequence shown here is derived from an EMBL/GenBank/DDBJ whole genome shotgun (WGS) entry which is preliminary data.</text>
</comment>
<dbReference type="EMBL" id="JAPDNS010000002">
    <property type="protein sequence ID" value="MCW3486062.1"/>
    <property type="molecule type" value="Genomic_DNA"/>
</dbReference>
<keyword evidence="3" id="KW-1185">Reference proteome</keyword>
<evidence type="ECO:0008006" key="4">
    <source>
        <dbReference type="Google" id="ProtNLM"/>
    </source>
</evidence>
<dbReference type="RefSeq" id="WP_264732876.1">
    <property type="nucleotide sequence ID" value="NZ_JAPDNR010000001.1"/>
</dbReference>
<feature type="chain" id="PRO_5046192355" description="YD repeat-containing protein" evidence="1">
    <location>
        <begin position="19"/>
        <end position="282"/>
    </location>
</feature>
<evidence type="ECO:0000313" key="2">
    <source>
        <dbReference type="EMBL" id="MCW3486062.1"/>
    </source>
</evidence>
<sequence length="282" mass="32397">MKHTILLSLSLLAFTGKASCQYFFQDIYNTRQTIANMALLKNNKVKTQVVQSLDASMNTENDFRCERAMSPTYHQMRAKTQSRATGYSVMTSSFSSKGWLTKTTDSTEASVTTTLYRYDAEGHLLYVSSTSQARDSKMRFDESRSYSYDNAGKVTQMVQKKGNDNDSVLVRFKTDSIGHVTEELETRKGVRSKRTFYNYDAQGHLTDIFRYHPTKKRMLPDYIFEYDAQQRLSKMTTVNAETSTYSIWSYNYLPSGLPQKEECYGKGNELLGTVKYSYTFNP</sequence>
<proteinExistence type="predicted"/>
<dbReference type="Gene3D" id="2.180.10.10">
    <property type="entry name" value="RHS repeat-associated core"/>
    <property type="match status" value="1"/>
</dbReference>
<feature type="signal peptide" evidence="1">
    <location>
        <begin position="1"/>
        <end position="18"/>
    </location>
</feature>
<name>A0ABT3IQ32_9BACT</name>
<reference evidence="2 3" key="1">
    <citation type="submission" date="2022-10" db="EMBL/GenBank/DDBJ databases">
        <title>Chitinophaga nivalis PC15 sp. nov., isolated from Pyeongchang county, South Korea.</title>
        <authorList>
            <person name="Trinh H.N."/>
        </authorList>
    </citation>
    <scope>NUCLEOTIDE SEQUENCE [LARGE SCALE GENOMIC DNA]</scope>
    <source>
        <strain evidence="2 3">PC14</strain>
    </source>
</reference>